<dbReference type="GO" id="GO:0003700">
    <property type="term" value="F:DNA-binding transcription factor activity"/>
    <property type="evidence" value="ECO:0007669"/>
    <property type="project" value="TreeGrafter"/>
</dbReference>
<dbReference type="InterPro" id="IPR000944">
    <property type="entry name" value="Tscrpt_reg_Rrf2"/>
</dbReference>
<dbReference type="Gene3D" id="1.10.10.10">
    <property type="entry name" value="Winged helix-like DNA-binding domain superfamily/Winged helix DNA-binding domain"/>
    <property type="match status" value="1"/>
</dbReference>
<dbReference type="Proteomes" id="UP000430670">
    <property type="component" value="Unassembled WGS sequence"/>
</dbReference>
<dbReference type="EMBL" id="WNKU01000028">
    <property type="protein sequence ID" value="MTV50561.1"/>
    <property type="molecule type" value="Genomic_DNA"/>
</dbReference>
<evidence type="ECO:0000313" key="1">
    <source>
        <dbReference type="EMBL" id="MTV50561.1"/>
    </source>
</evidence>
<dbReference type="AlphaFoldDB" id="A0A6I3SNF8"/>
<dbReference type="PROSITE" id="PS51197">
    <property type="entry name" value="HTH_RRF2_2"/>
    <property type="match status" value="1"/>
</dbReference>
<dbReference type="Pfam" id="PF02082">
    <property type="entry name" value="Rrf2"/>
    <property type="match status" value="1"/>
</dbReference>
<evidence type="ECO:0000313" key="2">
    <source>
        <dbReference type="Proteomes" id="UP000430670"/>
    </source>
</evidence>
<sequence>MSGGTPMEITRKAEYAIAALLDLALLPSGEFTLSKDIAKRQGIPANFLPQIMAAMSRRGWVEATRGAGGGVRLAVQPSQVTVQEIIEVVEGPIAINRCLVGAGACPNQCSCPLHNVWAKAQSAMIEVLANTTVADLARAKQVLTMPMETTESVETSLLVQERSLGSETTPTTAEPRL</sequence>
<dbReference type="GO" id="GO:0005829">
    <property type="term" value="C:cytosol"/>
    <property type="evidence" value="ECO:0007669"/>
    <property type="project" value="TreeGrafter"/>
</dbReference>
<proteinExistence type="predicted"/>
<gene>
    <name evidence="1" type="ORF">GJ688_16570</name>
</gene>
<protein>
    <submittedName>
        <fullName evidence="1">Rrf2 family transcriptional regulator</fullName>
    </submittedName>
</protein>
<comment type="caution">
    <text evidence="1">The sequence shown here is derived from an EMBL/GenBank/DDBJ whole genome shotgun (WGS) entry which is preliminary data.</text>
</comment>
<dbReference type="PANTHER" id="PTHR33221:SF2">
    <property type="entry name" value="TRANSCRIPTIONAL REGULATOR"/>
    <property type="match status" value="1"/>
</dbReference>
<keyword evidence="2" id="KW-1185">Reference proteome</keyword>
<accession>A0A6I3SNF8</accession>
<dbReference type="SUPFAM" id="SSF46785">
    <property type="entry name" value="Winged helix' DNA-binding domain"/>
    <property type="match status" value="1"/>
</dbReference>
<dbReference type="PANTHER" id="PTHR33221">
    <property type="entry name" value="WINGED HELIX-TURN-HELIX TRANSCRIPTIONAL REGULATOR, RRF2 FAMILY"/>
    <property type="match status" value="1"/>
</dbReference>
<dbReference type="OrthoDB" id="9808360at2"/>
<reference evidence="1 2" key="1">
    <citation type="submission" date="2019-11" db="EMBL/GenBank/DDBJ databases">
        <title>Whole-genome sequence of a the green, strictly anaerobic photosynthetic bacterium Heliobacillus mobilis DSM 6151.</title>
        <authorList>
            <person name="Kyndt J.A."/>
            <person name="Meyer T.E."/>
        </authorList>
    </citation>
    <scope>NUCLEOTIDE SEQUENCE [LARGE SCALE GENOMIC DNA]</scope>
    <source>
        <strain evidence="1 2">DSM 6151</strain>
    </source>
</reference>
<name>A0A6I3SNF8_HELMO</name>
<dbReference type="NCBIfam" id="TIGR00738">
    <property type="entry name" value="rrf2_super"/>
    <property type="match status" value="1"/>
</dbReference>
<dbReference type="InterPro" id="IPR036388">
    <property type="entry name" value="WH-like_DNA-bd_sf"/>
</dbReference>
<dbReference type="InterPro" id="IPR036390">
    <property type="entry name" value="WH_DNA-bd_sf"/>
</dbReference>
<organism evidence="1 2">
    <name type="scientific">Heliobacterium mobile</name>
    <name type="common">Heliobacillus mobilis</name>
    <dbReference type="NCBI Taxonomy" id="28064"/>
    <lineage>
        <taxon>Bacteria</taxon>
        <taxon>Bacillati</taxon>
        <taxon>Bacillota</taxon>
        <taxon>Clostridia</taxon>
        <taxon>Eubacteriales</taxon>
        <taxon>Heliobacteriaceae</taxon>
        <taxon>Heliobacterium</taxon>
    </lineage>
</organism>